<dbReference type="InterPro" id="IPR036388">
    <property type="entry name" value="WH-like_DNA-bd_sf"/>
</dbReference>
<dbReference type="GO" id="GO:0016987">
    <property type="term" value="F:sigma factor activity"/>
    <property type="evidence" value="ECO:0007669"/>
    <property type="project" value="UniProtKB-KW"/>
</dbReference>
<sequence>MRLKLWPHADPRAEISAGLPAVFPRIWRYALTLTGARDRADDLAQTVCLRAMEKAEQFEPGSKLDRWLFRITHNIWVNELRKEAVRRGGGLVAVEEAEIADPRQNPEQDQIGRELRQSVLRLPETQRQTVMLVYIEGYSYRDAAEILDIPIGTVMSRLATARATLGVRFRDQEVPKHAR</sequence>
<dbReference type="Gene3D" id="1.10.1740.10">
    <property type="match status" value="1"/>
</dbReference>
<dbReference type="GO" id="GO:0006352">
    <property type="term" value="P:DNA-templated transcription initiation"/>
    <property type="evidence" value="ECO:0007669"/>
    <property type="project" value="InterPro"/>
</dbReference>
<evidence type="ECO:0000256" key="2">
    <source>
        <dbReference type="ARBA" id="ARBA00023015"/>
    </source>
</evidence>
<dbReference type="Pfam" id="PF08281">
    <property type="entry name" value="Sigma70_r4_2"/>
    <property type="match status" value="1"/>
</dbReference>
<dbReference type="NCBIfam" id="TIGR02937">
    <property type="entry name" value="sigma70-ECF"/>
    <property type="match status" value="1"/>
</dbReference>
<feature type="domain" description="RNA polymerase sigma factor 70 region 4 type 2" evidence="6">
    <location>
        <begin position="113"/>
        <end position="165"/>
    </location>
</feature>
<organism evidence="7 8">
    <name type="scientific">Roseobacter cerasinus</name>
    <dbReference type="NCBI Taxonomy" id="2602289"/>
    <lineage>
        <taxon>Bacteria</taxon>
        <taxon>Pseudomonadati</taxon>
        <taxon>Pseudomonadota</taxon>
        <taxon>Alphaproteobacteria</taxon>
        <taxon>Rhodobacterales</taxon>
        <taxon>Roseobacteraceae</taxon>
        <taxon>Roseobacter</taxon>
    </lineage>
</organism>
<feature type="domain" description="RNA polymerase sigma-70 region 2" evidence="5">
    <location>
        <begin position="24"/>
        <end position="84"/>
    </location>
</feature>
<reference evidence="7 8" key="1">
    <citation type="submission" date="2019-12" db="EMBL/GenBank/DDBJ databases">
        <title>Roseobacter cerasinus sp. nov., isolated from seawater around aquaculture.</title>
        <authorList>
            <person name="Muramatsu S."/>
            <person name="Takabe Y."/>
            <person name="Mori K."/>
            <person name="Takaichi S."/>
            <person name="Hanada S."/>
        </authorList>
    </citation>
    <scope>NUCLEOTIDE SEQUENCE [LARGE SCALE GENOMIC DNA]</scope>
    <source>
        <strain evidence="7 8">AI77</strain>
    </source>
</reference>
<evidence type="ECO:0000256" key="4">
    <source>
        <dbReference type="ARBA" id="ARBA00023163"/>
    </source>
</evidence>
<dbReference type="InterPro" id="IPR039425">
    <property type="entry name" value="RNA_pol_sigma-70-like"/>
</dbReference>
<evidence type="ECO:0000256" key="3">
    <source>
        <dbReference type="ARBA" id="ARBA00023082"/>
    </source>
</evidence>
<dbReference type="AlphaFoldDB" id="A0A640VRI0"/>
<evidence type="ECO:0000313" key="7">
    <source>
        <dbReference type="EMBL" id="GFE50224.1"/>
    </source>
</evidence>
<keyword evidence="4" id="KW-0804">Transcription</keyword>
<keyword evidence="8" id="KW-1185">Reference proteome</keyword>
<dbReference type="SUPFAM" id="SSF88659">
    <property type="entry name" value="Sigma3 and sigma4 domains of RNA polymerase sigma factors"/>
    <property type="match status" value="1"/>
</dbReference>
<dbReference type="InterPro" id="IPR007627">
    <property type="entry name" value="RNA_pol_sigma70_r2"/>
</dbReference>
<dbReference type="InterPro" id="IPR014284">
    <property type="entry name" value="RNA_pol_sigma-70_dom"/>
</dbReference>
<comment type="similarity">
    <text evidence="1">Belongs to the sigma-70 factor family. ECF subfamily.</text>
</comment>
<name>A0A640VRI0_9RHOB</name>
<protein>
    <submittedName>
        <fullName evidence="7">Uncharacterized protein</fullName>
    </submittedName>
</protein>
<dbReference type="EMBL" id="BLIV01000003">
    <property type="protein sequence ID" value="GFE50224.1"/>
    <property type="molecule type" value="Genomic_DNA"/>
</dbReference>
<keyword evidence="3" id="KW-0731">Sigma factor</keyword>
<dbReference type="SUPFAM" id="SSF88946">
    <property type="entry name" value="Sigma2 domain of RNA polymerase sigma factors"/>
    <property type="match status" value="1"/>
</dbReference>
<dbReference type="Proteomes" id="UP000436522">
    <property type="component" value="Unassembled WGS sequence"/>
</dbReference>
<evidence type="ECO:0000259" key="5">
    <source>
        <dbReference type="Pfam" id="PF04542"/>
    </source>
</evidence>
<dbReference type="GO" id="GO:0003677">
    <property type="term" value="F:DNA binding"/>
    <property type="evidence" value="ECO:0007669"/>
    <property type="project" value="InterPro"/>
</dbReference>
<dbReference type="CDD" id="cd06171">
    <property type="entry name" value="Sigma70_r4"/>
    <property type="match status" value="1"/>
</dbReference>
<dbReference type="Gene3D" id="1.10.10.10">
    <property type="entry name" value="Winged helix-like DNA-binding domain superfamily/Winged helix DNA-binding domain"/>
    <property type="match status" value="1"/>
</dbReference>
<proteinExistence type="inferred from homology"/>
<dbReference type="InterPro" id="IPR013324">
    <property type="entry name" value="RNA_pol_sigma_r3/r4-like"/>
</dbReference>
<comment type="caution">
    <text evidence="7">The sequence shown here is derived from an EMBL/GenBank/DDBJ whole genome shotgun (WGS) entry which is preliminary data.</text>
</comment>
<dbReference type="PANTHER" id="PTHR43133">
    <property type="entry name" value="RNA POLYMERASE ECF-TYPE SIGMA FACTO"/>
    <property type="match status" value="1"/>
</dbReference>
<dbReference type="PANTHER" id="PTHR43133:SF25">
    <property type="entry name" value="RNA POLYMERASE SIGMA FACTOR RFAY-RELATED"/>
    <property type="match status" value="1"/>
</dbReference>
<dbReference type="InterPro" id="IPR013249">
    <property type="entry name" value="RNA_pol_sigma70_r4_t2"/>
</dbReference>
<gene>
    <name evidence="7" type="ORF">So717_19770</name>
</gene>
<dbReference type="InterPro" id="IPR013325">
    <property type="entry name" value="RNA_pol_sigma_r2"/>
</dbReference>
<evidence type="ECO:0000259" key="6">
    <source>
        <dbReference type="Pfam" id="PF08281"/>
    </source>
</evidence>
<dbReference type="Pfam" id="PF04542">
    <property type="entry name" value="Sigma70_r2"/>
    <property type="match status" value="1"/>
</dbReference>
<evidence type="ECO:0000313" key="8">
    <source>
        <dbReference type="Proteomes" id="UP000436522"/>
    </source>
</evidence>
<keyword evidence="2" id="KW-0805">Transcription regulation</keyword>
<evidence type="ECO:0000256" key="1">
    <source>
        <dbReference type="ARBA" id="ARBA00010641"/>
    </source>
</evidence>
<accession>A0A640VRI0</accession>